<gene>
    <name evidence="1" type="ORF">BG36_09635</name>
</gene>
<accession>A0A011UGI4</accession>
<dbReference type="HOGENOM" id="CLU_1369746_0_0_5"/>
<proteinExistence type="predicted"/>
<organism evidence="1 2">
    <name type="scientific">Aquamicrobium defluvii</name>
    <dbReference type="NCBI Taxonomy" id="69279"/>
    <lineage>
        <taxon>Bacteria</taxon>
        <taxon>Pseudomonadati</taxon>
        <taxon>Pseudomonadota</taxon>
        <taxon>Alphaproteobacteria</taxon>
        <taxon>Hyphomicrobiales</taxon>
        <taxon>Phyllobacteriaceae</taxon>
        <taxon>Aquamicrobium</taxon>
    </lineage>
</organism>
<comment type="caution">
    <text evidence="1">The sequence shown here is derived from an EMBL/GenBank/DDBJ whole genome shotgun (WGS) entry which is preliminary data.</text>
</comment>
<sequence length="199" mass="21689">MAVGPDQDPGVRPVAADRPHEAAIAIEHHDRLEAVFVVMGIEQAELLAAVHGVKGVVDVEHDPLRHLPEGGAVKVDHRPPHRHQLPHAGQVLQPAHRRLRRQIPTRRQCILGHLEDRIATQPLGVVAILVAGSDHLHAKTDHVRQAVDDMVRAARIVNAPRQTLGHTQTLFHFGQSQNATVGRQHAAVETGDNGLAADR</sequence>
<dbReference type="EMBL" id="JENY01000020">
    <property type="protein sequence ID" value="EXL04978.1"/>
    <property type="molecule type" value="Genomic_DNA"/>
</dbReference>
<dbReference type="Proteomes" id="UP000019849">
    <property type="component" value="Unassembled WGS sequence"/>
</dbReference>
<reference evidence="1 2" key="1">
    <citation type="submission" date="2014-02" db="EMBL/GenBank/DDBJ databases">
        <title>Aquamicrobium defluvii Genome sequencing.</title>
        <authorList>
            <person name="Wang X."/>
        </authorList>
    </citation>
    <scope>NUCLEOTIDE SEQUENCE [LARGE SCALE GENOMIC DNA]</scope>
    <source>
        <strain evidence="1 2">W13Z1</strain>
    </source>
</reference>
<name>A0A011UGI4_9HYPH</name>
<protein>
    <submittedName>
        <fullName evidence="1">Uncharacterized protein</fullName>
    </submittedName>
</protein>
<evidence type="ECO:0000313" key="2">
    <source>
        <dbReference type="Proteomes" id="UP000019849"/>
    </source>
</evidence>
<dbReference type="AlphaFoldDB" id="A0A011UGI4"/>
<evidence type="ECO:0000313" key="1">
    <source>
        <dbReference type="EMBL" id="EXL04978.1"/>
    </source>
</evidence>